<evidence type="ECO:0000313" key="2">
    <source>
        <dbReference type="Proteomes" id="UP000565745"/>
    </source>
</evidence>
<proteinExistence type="predicted"/>
<sequence>MSMHTITFFASKGGSGRTIATMALASGFLAQGKRVAVMDCTDLAGSNPSGPHPSTLQNWIKQMAACKFRPPRLELIECRTPEEVEDSAAAADERGIDILLIDTAARIREPQIAALGVADLVIAPAISPFEARCILDGIDEYLGPTEDLMCLVNGCRNGAAEAVETRRTFGHHAVFPSELPWAEALSDQILNGDIGHFTASLACRPDKPGFARYREAQFAWTAVQRFAFEVEFALNGHRLESFDGLSAYPIKRKAVA</sequence>
<evidence type="ECO:0008006" key="3">
    <source>
        <dbReference type="Google" id="ProtNLM"/>
    </source>
</evidence>
<accession>A0A7W6M5S6</accession>
<protein>
    <recommendedName>
        <fullName evidence="3">ParA family protein</fullName>
    </recommendedName>
</protein>
<dbReference type="Gene3D" id="3.40.50.300">
    <property type="entry name" value="P-loop containing nucleotide triphosphate hydrolases"/>
    <property type="match status" value="1"/>
</dbReference>
<dbReference type="Proteomes" id="UP000565745">
    <property type="component" value="Unassembled WGS sequence"/>
</dbReference>
<evidence type="ECO:0000313" key="1">
    <source>
        <dbReference type="EMBL" id="MBB4172891.1"/>
    </source>
</evidence>
<dbReference type="AlphaFoldDB" id="A0A7W6M5S6"/>
<keyword evidence="2" id="KW-1185">Reference proteome</keyword>
<dbReference type="EMBL" id="JACIFU010000001">
    <property type="protein sequence ID" value="MBB4172891.1"/>
    <property type="molecule type" value="Genomic_DNA"/>
</dbReference>
<reference evidence="1 2" key="1">
    <citation type="submission" date="2020-08" db="EMBL/GenBank/DDBJ databases">
        <title>Genomic Encyclopedia of Type Strains, Phase IV (KMG-IV): sequencing the most valuable type-strain genomes for metagenomic binning, comparative biology and taxonomic classification.</title>
        <authorList>
            <person name="Goeker M."/>
        </authorList>
    </citation>
    <scope>NUCLEOTIDE SEQUENCE [LARGE SCALE GENOMIC DNA]</scope>
    <source>
        <strain evidence="1 2">DSM 101015</strain>
    </source>
</reference>
<dbReference type="SUPFAM" id="SSF52540">
    <property type="entry name" value="P-loop containing nucleoside triphosphate hydrolases"/>
    <property type="match status" value="1"/>
</dbReference>
<dbReference type="InterPro" id="IPR027417">
    <property type="entry name" value="P-loop_NTPase"/>
</dbReference>
<organism evidence="1 2">
    <name type="scientific">Sulfitobacter noctilucicola</name>
    <dbReference type="NCBI Taxonomy" id="1342301"/>
    <lineage>
        <taxon>Bacteria</taxon>
        <taxon>Pseudomonadati</taxon>
        <taxon>Pseudomonadota</taxon>
        <taxon>Alphaproteobacteria</taxon>
        <taxon>Rhodobacterales</taxon>
        <taxon>Roseobacteraceae</taxon>
        <taxon>Sulfitobacter</taxon>
    </lineage>
</organism>
<dbReference type="InterPro" id="IPR009744">
    <property type="entry name" value="VirC1"/>
</dbReference>
<gene>
    <name evidence="1" type="ORF">GGR93_000652</name>
</gene>
<comment type="caution">
    <text evidence="1">The sequence shown here is derived from an EMBL/GenBank/DDBJ whole genome shotgun (WGS) entry which is preliminary data.</text>
</comment>
<dbReference type="Pfam" id="PF07015">
    <property type="entry name" value="VirC1"/>
    <property type="match status" value="1"/>
</dbReference>
<dbReference type="RefSeq" id="WP_025055024.1">
    <property type="nucleotide sequence ID" value="NZ_JACIFU010000001.1"/>
</dbReference>
<name>A0A7W6M5S6_9RHOB</name>
<dbReference type="OrthoDB" id="7836500at2"/>